<keyword evidence="1" id="KW-0812">Transmembrane</keyword>
<reference evidence="2 3" key="1">
    <citation type="journal article" date="2015" name="Genome Announc.">
        <title>Expanding the biotechnology potential of lactobacilli through comparative genomics of 213 strains and associated genera.</title>
        <authorList>
            <person name="Sun Z."/>
            <person name="Harris H.M."/>
            <person name="McCann A."/>
            <person name="Guo C."/>
            <person name="Argimon S."/>
            <person name="Zhang W."/>
            <person name="Yang X."/>
            <person name="Jeffery I.B."/>
            <person name="Cooney J.C."/>
            <person name="Kagawa T.F."/>
            <person name="Liu W."/>
            <person name="Song Y."/>
            <person name="Salvetti E."/>
            <person name="Wrobel A."/>
            <person name="Rasinkangas P."/>
            <person name="Parkhill J."/>
            <person name="Rea M.C."/>
            <person name="O'Sullivan O."/>
            <person name="Ritari J."/>
            <person name="Douillard F.P."/>
            <person name="Paul Ross R."/>
            <person name="Yang R."/>
            <person name="Briner A.E."/>
            <person name="Felis G.E."/>
            <person name="de Vos W.M."/>
            <person name="Barrangou R."/>
            <person name="Klaenhammer T.R."/>
            <person name="Caufield P.W."/>
            <person name="Cui Y."/>
            <person name="Zhang H."/>
            <person name="O'Toole P.W."/>
        </authorList>
    </citation>
    <scope>NUCLEOTIDE SEQUENCE [LARGE SCALE GENOMIC DNA]</scope>
    <source>
        <strain evidence="2 3">DSM 14792</strain>
    </source>
</reference>
<feature type="transmembrane region" description="Helical" evidence="1">
    <location>
        <begin position="56"/>
        <end position="76"/>
    </location>
</feature>
<keyword evidence="1" id="KW-0472">Membrane</keyword>
<proteinExistence type="predicted"/>
<evidence type="ECO:0000313" key="3">
    <source>
        <dbReference type="Proteomes" id="UP000051639"/>
    </source>
</evidence>
<sequence>MYTTVNQNHDHEVLDQVNGRGAKLGIDLLIKVLGYEVVFWGSVLAVSFVTQGNVDVFRYFPLYLTISLLLIILPYWRQHNQRHQHQQNK</sequence>
<dbReference type="Proteomes" id="UP000051639">
    <property type="component" value="Unassembled WGS sequence"/>
</dbReference>
<keyword evidence="3" id="KW-1185">Reference proteome</keyword>
<evidence type="ECO:0000313" key="2">
    <source>
        <dbReference type="EMBL" id="KRN43960.1"/>
    </source>
</evidence>
<gene>
    <name evidence="2" type="ORF">IV41_GL000938</name>
</gene>
<accession>A0A0R2GTT7</accession>
<feature type="transmembrane region" description="Helical" evidence="1">
    <location>
        <begin position="28"/>
        <end position="50"/>
    </location>
</feature>
<comment type="caution">
    <text evidence="2">The sequence shown here is derived from an EMBL/GenBank/DDBJ whole genome shotgun (WGS) entry which is preliminary data.</text>
</comment>
<evidence type="ECO:0000256" key="1">
    <source>
        <dbReference type="SAM" id="Phobius"/>
    </source>
</evidence>
<organism evidence="2 3">
    <name type="scientific">Limosilactobacillus ingluviei</name>
    <dbReference type="NCBI Taxonomy" id="148604"/>
    <lineage>
        <taxon>Bacteria</taxon>
        <taxon>Bacillati</taxon>
        <taxon>Bacillota</taxon>
        <taxon>Bacilli</taxon>
        <taxon>Lactobacillales</taxon>
        <taxon>Lactobacillaceae</taxon>
        <taxon>Limosilactobacillus</taxon>
    </lineage>
</organism>
<dbReference type="AlphaFoldDB" id="A0A0R2GTT7"/>
<keyword evidence="1" id="KW-1133">Transmembrane helix</keyword>
<name>A0A0R2GTT7_9LACO</name>
<protein>
    <submittedName>
        <fullName evidence="2">Uncharacterized protein</fullName>
    </submittedName>
</protein>
<dbReference type="EMBL" id="JQBA01000026">
    <property type="protein sequence ID" value="KRN43960.1"/>
    <property type="molecule type" value="Genomic_DNA"/>
</dbReference>
<dbReference type="PATRIC" id="fig|148604.4.peg.974"/>